<dbReference type="InterPro" id="IPR050741">
    <property type="entry name" value="Acyl-CoA_dehydrogenase"/>
</dbReference>
<dbReference type="InterPro" id="IPR037069">
    <property type="entry name" value="AcylCoA_DH/ox_N_sf"/>
</dbReference>
<keyword evidence="6" id="KW-1185">Reference proteome</keyword>
<dbReference type="SUPFAM" id="SSF56645">
    <property type="entry name" value="Acyl-CoA dehydrogenase NM domain-like"/>
    <property type="match status" value="1"/>
</dbReference>
<dbReference type="InterPro" id="IPR009100">
    <property type="entry name" value="AcylCoA_DH/oxidase_NM_dom_sf"/>
</dbReference>
<dbReference type="HOGENOM" id="CLU_018204_2_0_7"/>
<dbReference type="InterPro" id="IPR036250">
    <property type="entry name" value="AcylCo_DH-like_C"/>
</dbReference>
<evidence type="ECO:0000256" key="2">
    <source>
        <dbReference type="ARBA" id="ARBA00049661"/>
    </source>
</evidence>
<evidence type="ECO:0008006" key="7">
    <source>
        <dbReference type="Google" id="ProtNLM"/>
    </source>
</evidence>
<dbReference type="PANTHER" id="PTHR48083:SF5">
    <property type="entry name" value="NRGC PROTEIN"/>
    <property type="match status" value="1"/>
</dbReference>
<organism evidence="5 6">
    <name type="scientific">Entotheonella factor</name>
    <dbReference type="NCBI Taxonomy" id="1429438"/>
    <lineage>
        <taxon>Bacteria</taxon>
        <taxon>Pseudomonadati</taxon>
        <taxon>Nitrospinota/Tectimicrobiota group</taxon>
        <taxon>Candidatus Tectimicrobiota</taxon>
        <taxon>Candidatus Entotheonellia</taxon>
        <taxon>Candidatus Entotheonellales</taxon>
        <taxon>Candidatus Entotheonellaceae</taxon>
        <taxon>Candidatus Entotheonella</taxon>
    </lineage>
</organism>
<dbReference type="Proteomes" id="UP000019141">
    <property type="component" value="Unassembled WGS sequence"/>
</dbReference>
<comment type="similarity">
    <text evidence="2">Belongs to the HpaH/HsaA monooxygenase family.</text>
</comment>
<dbReference type="InterPro" id="IPR013107">
    <property type="entry name" value="Acyl-CoA_DH_C"/>
</dbReference>
<dbReference type="Gene3D" id="1.10.540.10">
    <property type="entry name" value="Acyl-CoA dehydrogenase/oxidase, N-terminal domain"/>
    <property type="match status" value="1"/>
</dbReference>
<evidence type="ECO:0000259" key="4">
    <source>
        <dbReference type="Pfam" id="PF08028"/>
    </source>
</evidence>
<accession>W4LD34</accession>
<feature type="domain" description="Acyl-CoA dehydrogenase C-terminal" evidence="4">
    <location>
        <begin position="255"/>
        <end position="380"/>
    </location>
</feature>
<evidence type="ECO:0000313" key="5">
    <source>
        <dbReference type="EMBL" id="ETW95635.1"/>
    </source>
</evidence>
<dbReference type="SUPFAM" id="SSF47203">
    <property type="entry name" value="Acyl-CoA dehydrogenase C-terminal domain-like"/>
    <property type="match status" value="1"/>
</dbReference>
<dbReference type="PATRIC" id="fig|1429438.4.peg.5669"/>
<dbReference type="Gene3D" id="1.20.140.10">
    <property type="entry name" value="Butyryl-CoA Dehydrogenase, subunit A, domain 3"/>
    <property type="match status" value="1"/>
</dbReference>
<keyword evidence="1" id="KW-0560">Oxidoreductase</keyword>
<feature type="domain" description="Acyl-CoA dehydrogenase/oxidase N-terminal" evidence="3">
    <location>
        <begin position="24"/>
        <end position="100"/>
    </location>
</feature>
<evidence type="ECO:0000256" key="1">
    <source>
        <dbReference type="ARBA" id="ARBA00023002"/>
    </source>
</evidence>
<protein>
    <recommendedName>
        <fullName evidence="7">Acyl-CoA dehydrogenase C-terminal domain-containing protein</fullName>
    </recommendedName>
</protein>
<dbReference type="Gene3D" id="2.40.110.10">
    <property type="entry name" value="Butyryl-CoA Dehydrogenase, subunit A, domain 2"/>
    <property type="match status" value="1"/>
</dbReference>
<dbReference type="AlphaFoldDB" id="W4LD34"/>
<name>W4LD34_ENTF1</name>
<dbReference type="PIRSF" id="PIRSF016578">
    <property type="entry name" value="HsaA"/>
    <property type="match status" value="1"/>
</dbReference>
<dbReference type="InterPro" id="IPR046373">
    <property type="entry name" value="Acyl-CoA_Oxase/DH_mid-dom_sf"/>
</dbReference>
<dbReference type="GO" id="GO:0003995">
    <property type="term" value="F:acyl-CoA dehydrogenase activity"/>
    <property type="evidence" value="ECO:0007669"/>
    <property type="project" value="TreeGrafter"/>
</dbReference>
<dbReference type="GO" id="GO:0033539">
    <property type="term" value="P:fatty acid beta-oxidation using acyl-CoA dehydrogenase"/>
    <property type="evidence" value="ECO:0007669"/>
    <property type="project" value="TreeGrafter"/>
</dbReference>
<comment type="caution">
    <text evidence="5">The sequence shown here is derived from an EMBL/GenBank/DDBJ whole genome shotgun (WGS) entry which is preliminary data.</text>
</comment>
<dbReference type="InterPro" id="IPR013786">
    <property type="entry name" value="AcylCoA_DH/ox_N"/>
</dbReference>
<gene>
    <name evidence="5" type="ORF">ETSY1_29765</name>
</gene>
<dbReference type="PANTHER" id="PTHR48083">
    <property type="entry name" value="MEDIUM-CHAIN SPECIFIC ACYL-COA DEHYDROGENASE, MITOCHONDRIAL-RELATED"/>
    <property type="match status" value="1"/>
</dbReference>
<dbReference type="Pfam" id="PF08028">
    <property type="entry name" value="Acyl-CoA_dh_2"/>
    <property type="match status" value="1"/>
</dbReference>
<proteinExistence type="inferred from homology"/>
<dbReference type="EMBL" id="AZHW01000892">
    <property type="protein sequence ID" value="ETW95635.1"/>
    <property type="molecule type" value="Genomic_DNA"/>
</dbReference>
<evidence type="ECO:0000259" key="3">
    <source>
        <dbReference type="Pfam" id="PF02771"/>
    </source>
</evidence>
<sequence length="406" mass="44215">MQQMAEDTCLPVDVDAQPQVQAADALRPVLRRYQKEIERKQRLPSALVEQLHVAGFYSLVIPRELGGLQADPLTFLRVVERMAEGSGSVGWNLANNGIAQLITLGLPDEGVHEIYAHDADTVVAGTAVQGGGQAEPVDGGYRVSGRWRFGSGCQESSWMLGSFQILDGDQPRRTPDGTSLFWRGVFSRSEAEVVEGSWDVSGLRGTGSFDWTVKDVFLPEHRTMVHAGAPLDNQWNRWPGIGYALPAQCWVGPHHSAVITGIARAGIDALIELAGGKTPRGRTGLLCENPQVQDAVGRADAALNAGRIYRSAMIADLWNTIAAGQETTLEQRSRCRLAAVYAADNAREAMDLMYRCGGSTSFQSESRLAECWRDLQVVGQTVTIAPEWYPIGGRAYLGMEPGPRLR</sequence>
<reference evidence="5 6" key="1">
    <citation type="journal article" date="2014" name="Nature">
        <title>An environmental bacterial taxon with a large and distinct metabolic repertoire.</title>
        <authorList>
            <person name="Wilson M.C."/>
            <person name="Mori T."/>
            <person name="Ruckert C."/>
            <person name="Uria A.R."/>
            <person name="Helf M.J."/>
            <person name="Takada K."/>
            <person name="Gernert C."/>
            <person name="Steffens U.A."/>
            <person name="Heycke N."/>
            <person name="Schmitt S."/>
            <person name="Rinke C."/>
            <person name="Helfrich E.J."/>
            <person name="Brachmann A.O."/>
            <person name="Gurgui C."/>
            <person name="Wakimoto T."/>
            <person name="Kracht M."/>
            <person name="Crusemann M."/>
            <person name="Hentschel U."/>
            <person name="Abe I."/>
            <person name="Matsunaga S."/>
            <person name="Kalinowski J."/>
            <person name="Takeyama H."/>
            <person name="Piel J."/>
        </authorList>
    </citation>
    <scope>NUCLEOTIDE SEQUENCE [LARGE SCALE GENOMIC DNA]</scope>
    <source>
        <strain evidence="6">TSY1</strain>
    </source>
</reference>
<dbReference type="GO" id="GO:0005737">
    <property type="term" value="C:cytoplasm"/>
    <property type="evidence" value="ECO:0007669"/>
    <property type="project" value="TreeGrafter"/>
</dbReference>
<dbReference type="Pfam" id="PF02771">
    <property type="entry name" value="Acyl-CoA_dh_N"/>
    <property type="match status" value="1"/>
</dbReference>
<evidence type="ECO:0000313" key="6">
    <source>
        <dbReference type="Proteomes" id="UP000019141"/>
    </source>
</evidence>
<dbReference type="GO" id="GO:0050660">
    <property type="term" value="F:flavin adenine dinucleotide binding"/>
    <property type="evidence" value="ECO:0007669"/>
    <property type="project" value="InterPro"/>
</dbReference>